<organism evidence="8 9">
    <name type="scientific">Aromatoleum diolicum</name>
    <dbReference type="NCBI Taxonomy" id="75796"/>
    <lineage>
        <taxon>Bacteria</taxon>
        <taxon>Pseudomonadati</taxon>
        <taxon>Pseudomonadota</taxon>
        <taxon>Betaproteobacteria</taxon>
        <taxon>Rhodocyclales</taxon>
        <taxon>Rhodocyclaceae</taxon>
        <taxon>Aromatoleum</taxon>
    </lineage>
</organism>
<feature type="domain" description="Pyrrolo-quinoline quinone repeat" evidence="7">
    <location>
        <begin position="474"/>
        <end position="532"/>
    </location>
</feature>
<dbReference type="InterPro" id="IPR001479">
    <property type="entry name" value="Quinoprotein_DH_CS"/>
</dbReference>
<dbReference type="EC" id="1.1.2.-" evidence="8"/>
<dbReference type="InterPro" id="IPR018391">
    <property type="entry name" value="PQQ_b-propeller_rpt"/>
</dbReference>
<evidence type="ECO:0000313" key="9">
    <source>
        <dbReference type="Proteomes" id="UP000648984"/>
    </source>
</evidence>
<keyword evidence="3" id="KW-0479">Metal-binding</keyword>
<evidence type="ECO:0000259" key="7">
    <source>
        <dbReference type="Pfam" id="PF01011"/>
    </source>
</evidence>
<evidence type="ECO:0000256" key="3">
    <source>
        <dbReference type="ARBA" id="ARBA00022723"/>
    </source>
</evidence>
<feature type="chain" id="PRO_5046325344" evidence="6">
    <location>
        <begin position="32"/>
        <end position="570"/>
    </location>
</feature>
<gene>
    <name evidence="8" type="ORF">GPA25_05555</name>
</gene>
<evidence type="ECO:0000256" key="1">
    <source>
        <dbReference type="ARBA" id="ARBA00001931"/>
    </source>
</evidence>
<reference evidence="8 9" key="1">
    <citation type="submission" date="2019-12" db="EMBL/GenBank/DDBJ databases">
        <title>Comparative genomics gives insights into the taxonomy of the Azoarcus-Aromatoleum group and reveals separate origins of nif in the plant-associated Azoarcus and non-plant-associated Aromatoleum sub-groups.</title>
        <authorList>
            <person name="Lafos M."/>
            <person name="Maluk M."/>
            <person name="Batista M."/>
            <person name="Junghare M."/>
            <person name="Carmona M."/>
            <person name="Faoro H."/>
            <person name="Cruz L.M."/>
            <person name="Battistoni F."/>
            <person name="De Souza E."/>
            <person name="Pedrosa F."/>
            <person name="Chen W.-M."/>
            <person name="Poole P.S."/>
            <person name="Dixon R.A."/>
            <person name="James E.K."/>
        </authorList>
    </citation>
    <scope>NUCLEOTIDE SEQUENCE [LARGE SCALE GENOMIC DNA]</scope>
    <source>
        <strain evidence="8 9">22Lin</strain>
    </source>
</reference>
<comment type="cofactor">
    <cofactor evidence="1">
        <name>pyrroloquinoline quinone</name>
        <dbReference type="ChEBI" id="CHEBI:58442"/>
    </cofactor>
</comment>
<dbReference type="PROSITE" id="PS00363">
    <property type="entry name" value="BACTERIAL_PQQ_1"/>
    <property type="match status" value="1"/>
</dbReference>
<evidence type="ECO:0000313" key="8">
    <source>
        <dbReference type="EMBL" id="NMG74220.1"/>
    </source>
</evidence>
<comment type="caution">
    <text evidence="8">The sequence shown here is derived from an EMBL/GenBank/DDBJ whole genome shotgun (WGS) entry which is preliminary data.</text>
</comment>
<dbReference type="Pfam" id="PF01011">
    <property type="entry name" value="PQQ"/>
    <property type="match status" value="2"/>
</dbReference>
<feature type="signal peptide" evidence="6">
    <location>
        <begin position="1"/>
        <end position="31"/>
    </location>
</feature>
<feature type="domain" description="Pyrrolo-quinoline quinone repeat" evidence="7">
    <location>
        <begin position="52"/>
        <end position="355"/>
    </location>
</feature>
<dbReference type="PANTHER" id="PTHR32303">
    <property type="entry name" value="QUINOPROTEIN ALCOHOL DEHYDROGENASE (CYTOCHROME C)"/>
    <property type="match status" value="1"/>
</dbReference>
<dbReference type="NCBIfam" id="TIGR03075">
    <property type="entry name" value="PQQ_enz_alc_DH"/>
    <property type="match status" value="1"/>
</dbReference>
<dbReference type="EMBL" id="WTVQ01000006">
    <property type="protein sequence ID" value="NMG74220.1"/>
    <property type="molecule type" value="Genomic_DNA"/>
</dbReference>
<protein>
    <submittedName>
        <fullName evidence="8">PQQ-dependent dehydrogenase, methanol/ethanol family</fullName>
        <ecNumber evidence="8">1.1.2.-</ecNumber>
    </submittedName>
</protein>
<evidence type="ECO:0000256" key="5">
    <source>
        <dbReference type="ARBA" id="ARBA00023002"/>
    </source>
</evidence>
<proteinExistence type="inferred from homology"/>
<evidence type="ECO:0000256" key="4">
    <source>
        <dbReference type="ARBA" id="ARBA00022891"/>
    </source>
</evidence>
<keyword evidence="6" id="KW-0732">Signal</keyword>
<keyword evidence="9" id="KW-1185">Reference proteome</keyword>
<dbReference type="Gene3D" id="2.140.10.10">
    <property type="entry name" value="Quinoprotein alcohol dehydrogenase-like superfamily"/>
    <property type="match status" value="1"/>
</dbReference>
<dbReference type="SMART" id="SM00564">
    <property type="entry name" value="PQQ"/>
    <property type="match status" value="6"/>
</dbReference>
<sequence>MQKKTGKSFNKLTLALVLSTAYAVMPGSAFAADWRNVTEQRLVNAAKDPNDWLSYGRDYNGTRFSPLKEINSKNVKNLKLEYAYSLGSLEGQQLTPIVNSGIMVLSVSNQWIEAVDAKTGERLWRHNLKLPADIGQFTCCGLINKGVSIYEDRVYFTTLDAHLVALDAKTGKVVWDKTVADYTAGYSMTMAPLVAKGKVMVGVAGGEYGVEGFIEAYDWKTGESVWKTYTVPKPGEPGNETWGNDSWKYGGAAAWLTATYDPETNTTYWGTGNPAPWNWAMRPGDNRGANSMLALDPDTGKKKWDFQFTSADAFDYDAMAEGILVDLKRSGKPVKALVQANKNGYLYTLDRTDGKFQSALKFYDKVNWGTVDPVTGRSNIDPEKRYAPGKPTLVCPTYFGAKGLAHMAVNPQSSMAFIPMNDLCYKWTAEEASYRRGVMYLGIGGEHEGPGKGEMVGVDLAANKIAWRWTNPTPLLGASVLSTAGNVIFFGTFEGKFNALDAATGKELWSFPASSSIIGAPVSYAVDGKQYVAVVSGLGGSFPLWAGKAVPDSLKKINRGATLWVFSLQN</sequence>
<dbReference type="GO" id="GO:0016491">
    <property type="term" value="F:oxidoreductase activity"/>
    <property type="evidence" value="ECO:0007669"/>
    <property type="project" value="UniProtKB-KW"/>
</dbReference>
<name>A0ABX1Q818_9RHOO</name>
<evidence type="ECO:0000256" key="6">
    <source>
        <dbReference type="SAM" id="SignalP"/>
    </source>
</evidence>
<dbReference type="InterPro" id="IPR011047">
    <property type="entry name" value="Quinoprotein_ADH-like_sf"/>
</dbReference>
<keyword evidence="5 8" id="KW-0560">Oxidoreductase</keyword>
<accession>A0ABX1Q818</accession>
<dbReference type="InterPro" id="IPR002372">
    <property type="entry name" value="PQQ_rpt_dom"/>
</dbReference>
<dbReference type="Proteomes" id="UP000648984">
    <property type="component" value="Unassembled WGS sequence"/>
</dbReference>
<dbReference type="SUPFAM" id="SSF50998">
    <property type="entry name" value="Quinoprotein alcohol dehydrogenase-like"/>
    <property type="match status" value="1"/>
</dbReference>
<comment type="similarity">
    <text evidence="2">Belongs to the bacterial PQQ dehydrogenase family.</text>
</comment>
<keyword evidence="4" id="KW-0634">PQQ</keyword>
<evidence type="ECO:0000256" key="2">
    <source>
        <dbReference type="ARBA" id="ARBA00008156"/>
    </source>
</evidence>
<dbReference type="RefSeq" id="WP_169259366.1">
    <property type="nucleotide sequence ID" value="NZ_WTVQ01000006.1"/>
</dbReference>
<dbReference type="InterPro" id="IPR017512">
    <property type="entry name" value="PQQ_MeOH/EtOH_DH"/>
</dbReference>